<dbReference type="Proteomes" id="UP001168098">
    <property type="component" value="Unassembled WGS sequence"/>
</dbReference>
<comment type="caution">
    <text evidence="1">The sequence shown here is derived from an EMBL/GenBank/DDBJ whole genome shotgun (WGS) entry which is preliminary data.</text>
</comment>
<reference evidence="1 2" key="1">
    <citation type="journal article" date="2023" name="BMC Biotechnol.">
        <title>Vitis rotundifolia cv Carlos genome sequencing.</title>
        <authorList>
            <person name="Huff M."/>
            <person name="Hulse-Kemp A."/>
            <person name="Scheffler B."/>
            <person name="Youngblood R."/>
            <person name="Simpson S."/>
            <person name="Babiker E."/>
            <person name="Staton M."/>
        </authorList>
    </citation>
    <scope>NUCLEOTIDE SEQUENCE [LARGE SCALE GENOMIC DNA]</scope>
    <source>
        <tissue evidence="1">Leaf</tissue>
    </source>
</reference>
<name>A0AA39DUA2_VITRO</name>
<keyword evidence="2" id="KW-1185">Reference proteome</keyword>
<accession>A0AA39DUA2</accession>
<evidence type="ECO:0000313" key="2">
    <source>
        <dbReference type="Proteomes" id="UP001168098"/>
    </source>
</evidence>
<gene>
    <name evidence="1" type="ORF">PVL29_011020</name>
</gene>
<dbReference type="AlphaFoldDB" id="A0AA39DUA2"/>
<sequence length="40" mass="4414">MYCHPSSKNGENEQAPAAKCGIKALDTNDFIFLFGCVKQH</sequence>
<proteinExistence type="predicted"/>
<evidence type="ECO:0000313" key="1">
    <source>
        <dbReference type="EMBL" id="KAJ9695830.1"/>
    </source>
</evidence>
<protein>
    <submittedName>
        <fullName evidence="1">Uncharacterized protein</fullName>
    </submittedName>
</protein>
<organism evidence="1 2">
    <name type="scientific">Vitis rotundifolia</name>
    <name type="common">Muscadine grape</name>
    <dbReference type="NCBI Taxonomy" id="103349"/>
    <lineage>
        <taxon>Eukaryota</taxon>
        <taxon>Viridiplantae</taxon>
        <taxon>Streptophyta</taxon>
        <taxon>Embryophyta</taxon>
        <taxon>Tracheophyta</taxon>
        <taxon>Spermatophyta</taxon>
        <taxon>Magnoliopsida</taxon>
        <taxon>eudicotyledons</taxon>
        <taxon>Gunneridae</taxon>
        <taxon>Pentapetalae</taxon>
        <taxon>rosids</taxon>
        <taxon>Vitales</taxon>
        <taxon>Vitaceae</taxon>
        <taxon>Viteae</taxon>
        <taxon>Vitis</taxon>
    </lineage>
</organism>
<dbReference type="EMBL" id="JARBHA010000008">
    <property type="protein sequence ID" value="KAJ9695830.1"/>
    <property type="molecule type" value="Genomic_DNA"/>
</dbReference>